<dbReference type="PANTHER" id="PTHR24123">
    <property type="entry name" value="ANKYRIN REPEAT-CONTAINING"/>
    <property type="match status" value="1"/>
</dbReference>
<feature type="repeat" description="ANK" evidence="3">
    <location>
        <begin position="1115"/>
        <end position="1148"/>
    </location>
</feature>
<name>A0ABM1ZKN7_AEDAL</name>
<feature type="repeat" description="ANK" evidence="3">
    <location>
        <begin position="1216"/>
        <end position="1248"/>
    </location>
</feature>
<dbReference type="PROSITE" id="PS50088">
    <property type="entry name" value="ANK_REPEAT"/>
    <property type="match status" value="25"/>
</dbReference>
<feature type="repeat" description="ANK" evidence="3">
    <location>
        <begin position="1394"/>
        <end position="1427"/>
    </location>
</feature>
<dbReference type="PANTHER" id="PTHR24123:SF33">
    <property type="entry name" value="PROTEIN HOS4"/>
    <property type="match status" value="1"/>
</dbReference>
<feature type="repeat" description="ANK" evidence="3">
    <location>
        <begin position="1678"/>
        <end position="1711"/>
    </location>
</feature>
<dbReference type="GeneID" id="115254290"/>
<feature type="repeat" description="ANK" evidence="3">
    <location>
        <begin position="1465"/>
        <end position="1498"/>
    </location>
</feature>
<dbReference type="Gene3D" id="3.40.50.300">
    <property type="entry name" value="P-loop containing nucleotide triphosphate hydrolases"/>
    <property type="match status" value="1"/>
</dbReference>
<feature type="repeat" description="ANK" evidence="3">
    <location>
        <begin position="1570"/>
        <end position="1602"/>
    </location>
</feature>
<dbReference type="InterPro" id="IPR002110">
    <property type="entry name" value="Ankyrin_rpt"/>
</dbReference>
<dbReference type="Proteomes" id="UP000069940">
    <property type="component" value="Unassembled WGS sequence"/>
</dbReference>
<feature type="repeat" description="ANK" evidence="3">
    <location>
        <begin position="1428"/>
        <end position="1460"/>
    </location>
</feature>
<evidence type="ECO:0000313" key="6">
    <source>
        <dbReference type="Proteomes" id="UP000069940"/>
    </source>
</evidence>
<feature type="repeat" description="ANK" evidence="3">
    <location>
        <begin position="1323"/>
        <end position="1356"/>
    </location>
</feature>
<feature type="repeat" description="ANK" evidence="3">
    <location>
        <begin position="973"/>
        <end position="1006"/>
    </location>
</feature>
<feature type="repeat" description="ANK" evidence="3">
    <location>
        <begin position="1499"/>
        <end position="1531"/>
    </location>
</feature>
<keyword evidence="1" id="KW-0677">Repeat</keyword>
<feature type="repeat" description="ANK" evidence="3">
    <location>
        <begin position="1253"/>
        <end position="1286"/>
    </location>
</feature>
<reference evidence="5" key="2">
    <citation type="submission" date="2025-05" db="UniProtKB">
        <authorList>
            <consortium name="EnsemblMetazoa"/>
        </authorList>
    </citation>
    <scope>IDENTIFICATION</scope>
    <source>
        <strain evidence="5">Foshan</strain>
    </source>
</reference>
<dbReference type="SUPFAM" id="SSF48403">
    <property type="entry name" value="Ankyrin repeat"/>
    <property type="match status" value="4"/>
</dbReference>
<keyword evidence="2 3" id="KW-0040">ANK repeat</keyword>
<feature type="domain" description="NACHT" evidence="4">
    <location>
        <begin position="428"/>
        <end position="575"/>
    </location>
</feature>
<feature type="repeat" description="ANK" evidence="3">
    <location>
        <begin position="939"/>
        <end position="962"/>
    </location>
</feature>
<accession>A0ABM1ZKN7</accession>
<feature type="repeat" description="ANK" evidence="3">
    <location>
        <begin position="1922"/>
        <end position="1955"/>
    </location>
</feature>
<evidence type="ECO:0000259" key="4">
    <source>
        <dbReference type="Pfam" id="PF05729"/>
    </source>
</evidence>
<keyword evidence="6" id="KW-1185">Reference proteome</keyword>
<reference evidence="6" key="1">
    <citation type="journal article" date="2015" name="Proc. Natl. Acad. Sci. U.S.A.">
        <title>Genome sequence of the Asian Tiger mosquito, Aedes albopictus, reveals insights into its biology, genetics, and evolution.</title>
        <authorList>
            <person name="Chen X.G."/>
            <person name="Jiang X."/>
            <person name="Gu J."/>
            <person name="Xu M."/>
            <person name="Wu Y."/>
            <person name="Deng Y."/>
            <person name="Zhang C."/>
            <person name="Bonizzoni M."/>
            <person name="Dermauw W."/>
            <person name="Vontas J."/>
            <person name="Armbruster P."/>
            <person name="Huang X."/>
            <person name="Yang Y."/>
            <person name="Zhang H."/>
            <person name="He W."/>
            <person name="Peng H."/>
            <person name="Liu Y."/>
            <person name="Wu K."/>
            <person name="Chen J."/>
            <person name="Lirakis M."/>
            <person name="Topalis P."/>
            <person name="Van Leeuwen T."/>
            <person name="Hall A.B."/>
            <person name="Jiang X."/>
            <person name="Thorpe C."/>
            <person name="Mueller R.L."/>
            <person name="Sun C."/>
            <person name="Waterhouse R.M."/>
            <person name="Yan G."/>
            <person name="Tu Z.J."/>
            <person name="Fang X."/>
            <person name="James A.A."/>
        </authorList>
    </citation>
    <scope>NUCLEOTIDE SEQUENCE [LARGE SCALE GENOMIC DNA]</scope>
    <source>
        <strain evidence="6">Foshan</strain>
    </source>
</reference>
<feature type="repeat" description="ANK" evidence="3">
    <location>
        <begin position="1357"/>
        <end position="1389"/>
    </location>
</feature>
<sequence>MDSTEESSLSKMFTWSGSLTNHGFAYEKDLAFTLFVAASLEDRRFRLATEMKEAGKFDDVVLILDDRKEVWFFQAKHSQSSNAKIEYEEFFPSSLDENTQFSLPMYIQSFLNVSKRSEHRNYTKRFIIFTNKSIDKNTTQELRKLMDIKSCASNEPLENKVFIRTTEKYVPKADQIQALLIKVNKLPVAIKDAIIELQKSGTVKSILRKYTTPLRSILKIDSSVRFSETFTGNEDEINQRWLWHELQTHYITQDETTKRLSEVIFCKKVDKRLLQNKSGETSFPRFIEESDLRSFFECLVICTDQPDKLSLMRDNITKSVVEKWVYEKDRSVVSDRIKFNVIFEKEFENWHMVTNRKGDQKPFLSSSEGNNCVCMAKAEVRKSLQKITESDFCNYVARKLVSQNRLKEHTEKEFISILGQSSGKNKYHILVGEPGMGKTTFIKKITHRLQADLNNHVYLICLNTLEFENYKAGNDVFTLMKSSPFSISIQKFIQNSLENYPNQCFILLDGFDEIDELYQGAAIKLIKETFCKNNIRVFISGRNHVKGTLEKELQVEALNLVPLVEDEQLLFLRNYWDISSEISQNDSERFKKFAKRLLELLHDRIQSEYFNFTGLPLMVRMLAEVNKEKFEQYWRSTNDQMNEILDLENGFSVLRLYENFVNISFNIFVKKIKNEEGYASVDLKIKKFFKDNLDKFYRAHQIIAIAQLKVSELRKTLSNNDSATILENMQQILYDGEKSLLINVSNKNQLKFTHLSYAEYFLSKFLYDHVLDWKAILLNVLKKHKVVRAFFFSMIEENWDNSKLQMDTIINICRKTPYTMYLTCSEGYELILKELLNHHKAKQLFGKSWRSNKSTLLHAAVKSRKENILKLVLCDHQFGDCTYHGAINNKTELYESEIDINTPDSEGALPIHYAVSDGNEPLVKMLAQHGADINAQDFKGNTPIHEAAKTGDAGICKLLIEKYLADYEIANADGQTVIHLAARGGKMEIVQMLVGDYAADVNAQDIDGNTPLLLAAKNREWEIVKMLIDKDSKYSADYKIANNDGQTLIHLAAKRGNMEIVQMLKDGYAPDINAQDNNGNTSLLLAAKFRKWEMVKILIDKDYKNSANYKIANNNGLTLIHLAAEKGNKKIVQMLIDDYAADVNVQDNDGNTPLLLAAHNCKWEMVKMLIDKAADYKIANKVGQTPMHVVAIYGNMEIMKILVDVYAADVNVQDNIGNTPLYHAAYYNRWEMVKMLIDKDSKYSADYKIANKRGQTLIHLAVEEDKMEIVQMLIDDYAADVNAQDNDGNTPLLAAKNRMWEIVKMLIDKDSTYSADYKVAKKTGRTLIHFAAKRGNKVIVQVLIDAYAADVNAQDNNGNTPLLLAAGYGKLDMVKMLIGKDSKYSADYKIANADGQTLIHLAAIGGNMEIVQMLIDDYTADVNVQDNNGNTPLLLAASNCKWEMVKMLIDKDSKYSADYKIANKKGQTLIHFAAKRGNKVIVQVLIDAYAADVNAQDNNGNTPLLLAAGYGKLDMVKMLIGKDSKYSADYKIANADGQTLIHLAAIGGNMEIVQMLIDDYTADVNVQDNNGNTPLLLAASNCKWEMVKMLIDKDSKYSADYKIANKKGQTLIHFAAKRDNMEIVQMLIDDYAADVNAQDNYGNTPLLLAASNCKWEMVKMLIDKDFKYSADYKIANKKGQTLIHFAAKRDNMEIVQMLIDDYAADVNAQDNYGNTPLLLAASNCKWEMVKMLIDKDSKYSADYKIANKKGQTLIHLAAEEGKMEIVQMLIDDYAAGVNAQDNDGNTPLLLAAKKYQWKMVKMLIDKDYKIFADYKIANKAGQTLIHLVAEGGNMEIVNMLRDDCAAGVNVQDNDGNTPLHYAAENSMWKMVNILIMFHDANFNATNKSGQTPFHIAALKGQWHVVKILLADYALDVNTPNGSGRTLLHLAAENNNLEAVKMLIHDHSADIDCLDSEGRTPFQVATERGHKEVVDELVKVQNAEFPINLKKRKIPQTEDPRKKRKS</sequence>
<dbReference type="EnsemblMetazoa" id="AALFPA23_019400.R28533">
    <property type="protein sequence ID" value="AALFPA23_019400.P28533"/>
    <property type="gene ID" value="AALFPA23_019400"/>
</dbReference>
<dbReference type="RefSeq" id="XP_062711317.1">
    <property type="nucleotide sequence ID" value="XM_062855333.1"/>
</dbReference>
<dbReference type="Pfam" id="PF12796">
    <property type="entry name" value="Ank_2"/>
    <property type="match status" value="12"/>
</dbReference>
<feature type="repeat" description="ANK" evidence="3">
    <location>
        <begin position="1044"/>
        <end position="1064"/>
    </location>
</feature>
<dbReference type="SUPFAM" id="SSF52540">
    <property type="entry name" value="P-loop containing nucleoside triphosphate hydrolases"/>
    <property type="match status" value="1"/>
</dbReference>
<feature type="repeat" description="ANK" evidence="3">
    <location>
        <begin position="1536"/>
        <end position="1569"/>
    </location>
</feature>
<dbReference type="InterPro" id="IPR051165">
    <property type="entry name" value="Multifunctional_ANK_Repeat"/>
</dbReference>
<dbReference type="PROSITE" id="PS50297">
    <property type="entry name" value="ANK_REP_REGION"/>
    <property type="match status" value="21"/>
</dbReference>
<dbReference type="RefSeq" id="XP_062711316.1">
    <property type="nucleotide sequence ID" value="XM_062855332.1"/>
</dbReference>
<dbReference type="InterPro" id="IPR036770">
    <property type="entry name" value="Ankyrin_rpt-contain_sf"/>
</dbReference>
<dbReference type="EnsemblMetazoa" id="AALFPA23_019400.R28532">
    <property type="protein sequence ID" value="AALFPA23_019400.P28532"/>
    <property type="gene ID" value="AALFPA23_019400"/>
</dbReference>
<feature type="repeat" description="ANK" evidence="3">
    <location>
        <begin position="1712"/>
        <end position="1744"/>
    </location>
</feature>
<feature type="repeat" description="ANK" evidence="3">
    <location>
        <begin position="1607"/>
        <end position="1640"/>
    </location>
</feature>
<evidence type="ECO:0000256" key="1">
    <source>
        <dbReference type="ARBA" id="ARBA00022737"/>
    </source>
</evidence>
<proteinExistence type="predicted"/>
<dbReference type="Gene3D" id="1.25.40.20">
    <property type="entry name" value="Ankyrin repeat-containing domain"/>
    <property type="match status" value="8"/>
</dbReference>
<dbReference type="InterPro" id="IPR007111">
    <property type="entry name" value="NACHT_NTPase"/>
</dbReference>
<evidence type="ECO:0000256" key="3">
    <source>
        <dbReference type="PROSITE-ProRule" id="PRU00023"/>
    </source>
</evidence>
<feature type="repeat" description="ANK" evidence="3">
    <location>
        <begin position="906"/>
        <end position="938"/>
    </location>
</feature>
<feature type="repeat" description="ANK" evidence="3">
    <location>
        <begin position="1854"/>
        <end position="1887"/>
    </location>
</feature>
<feature type="repeat" description="ANK" evidence="3">
    <location>
        <begin position="1007"/>
        <end position="1039"/>
    </location>
</feature>
<dbReference type="Pfam" id="PF00023">
    <property type="entry name" value="Ank"/>
    <property type="match status" value="3"/>
</dbReference>
<evidence type="ECO:0000313" key="5">
    <source>
        <dbReference type="EnsemblMetazoa" id="AALFPA23_019400.P28533"/>
    </source>
</evidence>
<dbReference type="SMART" id="SM00248">
    <property type="entry name" value="ANK"/>
    <property type="match status" value="33"/>
</dbReference>
<feature type="repeat" description="ANK" evidence="3">
    <location>
        <begin position="1888"/>
        <end position="1909"/>
    </location>
</feature>
<dbReference type="InterPro" id="IPR027417">
    <property type="entry name" value="P-loop_NTPase"/>
</dbReference>
<feature type="repeat" description="ANK" evidence="3">
    <location>
        <begin position="1149"/>
        <end position="1181"/>
    </location>
</feature>
<feature type="repeat" description="ANK" evidence="3">
    <location>
        <begin position="1182"/>
        <end position="1215"/>
    </location>
</feature>
<dbReference type="Pfam" id="PF05729">
    <property type="entry name" value="NACHT"/>
    <property type="match status" value="1"/>
</dbReference>
<organism evidence="5 6">
    <name type="scientific">Aedes albopictus</name>
    <name type="common">Asian tiger mosquito</name>
    <name type="synonym">Stegomyia albopicta</name>
    <dbReference type="NCBI Taxonomy" id="7160"/>
    <lineage>
        <taxon>Eukaryota</taxon>
        <taxon>Metazoa</taxon>
        <taxon>Ecdysozoa</taxon>
        <taxon>Arthropoda</taxon>
        <taxon>Hexapoda</taxon>
        <taxon>Insecta</taxon>
        <taxon>Pterygota</taxon>
        <taxon>Neoptera</taxon>
        <taxon>Endopterygota</taxon>
        <taxon>Diptera</taxon>
        <taxon>Nematocera</taxon>
        <taxon>Culicoidea</taxon>
        <taxon>Culicidae</taxon>
        <taxon>Culicinae</taxon>
        <taxon>Aedini</taxon>
        <taxon>Aedes</taxon>
        <taxon>Stegomyia</taxon>
    </lineage>
</organism>
<protein>
    <recommendedName>
        <fullName evidence="4">NACHT domain-containing protein</fullName>
    </recommendedName>
</protein>
<feature type="repeat" description="ANK" evidence="3">
    <location>
        <begin position="1749"/>
        <end position="1782"/>
    </location>
</feature>
<evidence type="ECO:0000256" key="2">
    <source>
        <dbReference type="ARBA" id="ARBA00023043"/>
    </source>
</evidence>